<dbReference type="OrthoDB" id="65445at2759"/>
<dbReference type="InterPro" id="IPR032710">
    <property type="entry name" value="NTF2-like_dom_sf"/>
</dbReference>
<evidence type="ECO:0000313" key="1">
    <source>
        <dbReference type="EMBL" id="KAF3445550.1"/>
    </source>
</evidence>
<sequence length="238" mass="27136">MASSGVEEDKYRTYLYGEGEKNTKWRYGAPPNYDLVNHLFELGRTKIWPAGSVEEQVQNLVKTWEMEMFHKTCFEDFKSVDPSNYTFSLNGRKPVTLEEKRKLGGGYNNLLQTSLPEKYRCYDPAEETVDSAHQAFTTAFPRGFALEILHVFSGPPVIVYKFRHWGYMEGPFKGHAPTGELVEFFGMATFQLDEQMKIVKVEFFYDRGELLGALMKGEALDGLAEESASSCPFLRNTG</sequence>
<evidence type="ECO:0008006" key="3">
    <source>
        <dbReference type="Google" id="ProtNLM"/>
    </source>
</evidence>
<dbReference type="PANTHER" id="PTHR31723:SF8">
    <property type="entry name" value="PATHOGEN-RELATED PROTEIN"/>
    <property type="match status" value="1"/>
</dbReference>
<comment type="caution">
    <text evidence="1">The sequence shown here is derived from an EMBL/GenBank/DDBJ whole genome shotgun (WGS) entry which is preliminary data.</text>
</comment>
<reference evidence="1" key="1">
    <citation type="submission" date="2020-03" db="EMBL/GenBank/DDBJ databases">
        <title>A high-quality chromosome-level genome assembly of a woody plant with both climbing and erect habits, Rhamnella rubrinervis.</title>
        <authorList>
            <person name="Lu Z."/>
            <person name="Yang Y."/>
            <person name="Zhu X."/>
            <person name="Sun Y."/>
        </authorList>
    </citation>
    <scope>NUCLEOTIDE SEQUENCE</scope>
    <source>
        <strain evidence="1">BYM</strain>
        <tissue evidence="1">Leaf</tissue>
    </source>
</reference>
<proteinExistence type="predicted"/>
<dbReference type="Proteomes" id="UP000796880">
    <property type="component" value="Unassembled WGS sequence"/>
</dbReference>
<dbReference type="SUPFAM" id="SSF54427">
    <property type="entry name" value="NTF2-like"/>
    <property type="match status" value="1"/>
</dbReference>
<protein>
    <recommendedName>
        <fullName evidence="3">Pathogen-related protein</fullName>
    </recommendedName>
</protein>
<dbReference type="EMBL" id="VOIH02000005">
    <property type="protein sequence ID" value="KAF3445550.1"/>
    <property type="molecule type" value="Genomic_DNA"/>
</dbReference>
<organism evidence="1 2">
    <name type="scientific">Rhamnella rubrinervis</name>
    <dbReference type="NCBI Taxonomy" id="2594499"/>
    <lineage>
        <taxon>Eukaryota</taxon>
        <taxon>Viridiplantae</taxon>
        <taxon>Streptophyta</taxon>
        <taxon>Embryophyta</taxon>
        <taxon>Tracheophyta</taxon>
        <taxon>Spermatophyta</taxon>
        <taxon>Magnoliopsida</taxon>
        <taxon>eudicotyledons</taxon>
        <taxon>Gunneridae</taxon>
        <taxon>Pentapetalae</taxon>
        <taxon>rosids</taxon>
        <taxon>fabids</taxon>
        <taxon>Rosales</taxon>
        <taxon>Rhamnaceae</taxon>
        <taxon>rhamnoid group</taxon>
        <taxon>Rhamneae</taxon>
        <taxon>Rhamnella</taxon>
    </lineage>
</organism>
<name>A0A8K0MH62_9ROSA</name>
<dbReference type="Gene3D" id="3.10.450.50">
    <property type="match status" value="1"/>
</dbReference>
<dbReference type="InterPro" id="IPR053218">
    <property type="entry name" value="Pathogen-related_defense"/>
</dbReference>
<dbReference type="AlphaFoldDB" id="A0A8K0MH62"/>
<accession>A0A8K0MH62</accession>
<dbReference type="PANTHER" id="PTHR31723">
    <property type="entry name" value="PATHOGENESIS-RELATED FAMILY PROTEIN"/>
    <property type="match status" value="1"/>
</dbReference>
<keyword evidence="2" id="KW-1185">Reference proteome</keyword>
<evidence type="ECO:0000313" key="2">
    <source>
        <dbReference type="Proteomes" id="UP000796880"/>
    </source>
</evidence>
<gene>
    <name evidence="1" type="ORF">FNV43_RR10726</name>
</gene>